<gene>
    <name evidence="1" type="ORF">J4557_48945</name>
</gene>
<dbReference type="EMBL" id="JAGEOK010000091">
    <property type="protein sequence ID" value="MBO2445442.1"/>
    <property type="molecule type" value="Genomic_DNA"/>
</dbReference>
<organism evidence="1 2">
    <name type="scientific">Actinomadura nitritigenes</name>
    <dbReference type="NCBI Taxonomy" id="134602"/>
    <lineage>
        <taxon>Bacteria</taxon>
        <taxon>Bacillati</taxon>
        <taxon>Actinomycetota</taxon>
        <taxon>Actinomycetes</taxon>
        <taxon>Streptosporangiales</taxon>
        <taxon>Thermomonosporaceae</taxon>
        <taxon>Actinomadura</taxon>
    </lineage>
</organism>
<evidence type="ECO:0000313" key="1">
    <source>
        <dbReference type="EMBL" id="MBO2445442.1"/>
    </source>
</evidence>
<keyword evidence="2" id="KW-1185">Reference proteome</keyword>
<reference evidence="1 2" key="1">
    <citation type="submission" date="2021-03" db="EMBL/GenBank/DDBJ databases">
        <authorList>
            <person name="Kanchanasin P."/>
            <person name="Saeng-In P."/>
            <person name="Phongsopitanun W."/>
            <person name="Yuki M."/>
            <person name="Kudo T."/>
            <person name="Ohkuma M."/>
            <person name="Tanasupawat S."/>
        </authorList>
    </citation>
    <scope>NUCLEOTIDE SEQUENCE [LARGE SCALE GENOMIC DNA]</scope>
    <source>
        <strain evidence="1 2">L46</strain>
    </source>
</reference>
<dbReference type="RefSeq" id="WP_208274805.1">
    <property type="nucleotide sequence ID" value="NZ_BAAAGM010000160.1"/>
</dbReference>
<protein>
    <submittedName>
        <fullName evidence="1">Uncharacterized protein</fullName>
    </submittedName>
</protein>
<proteinExistence type="predicted"/>
<name>A0ABS3RHC3_9ACTN</name>
<evidence type="ECO:0000313" key="2">
    <source>
        <dbReference type="Proteomes" id="UP000666915"/>
    </source>
</evidence>
<dbReference type="Proteomes" id="UP000666915">
    <property type="component" value="Unassembled WGS sequence"/>
</dbReference>
<accession>A0ABS3RHC3</accession>
<comment type="caution">
    <text evidence="1">The sequence shown here is derived from an EMBL/GenBank/DDBJ whole genome shotgun (WGS) entry which is preliminary data.</text>
</comment>
<sequence>MEKWKLTYVVNDGSGMFGLEPAREHTHEVELDTANLARTGEDEQRILEMMRAAVREHAGEEAILTDAEEIKG</sequence>